<sequence length="341" mass="35914">MKLRAIALNNVRRFTAPARLDGIGDGLNVLCEPNERGKSTLFDALQALFFAPHGSRAQEVKALQPHAGGAPEVSVDVETPEGRFTLAKRWLSKPAATVHRDGRLVAQADAAEAWIADLLGGGDGSPAGLVWVRQGMTGFAGGSRKDQEAALAARRDLMSSVGHEVEAMTGGRRMDAALARARSELGELVTPTGRPRVGGPLKAAQDRVAAATERRDALDATAHALHDALDTRRRLRRDLAEIEAPDAAETRRRRLAEATAAHAAAQRHAEAVEAEARKVEAARLTLVGAQGKLETLRATLAEQRGAAQEAAGAEEAATRAAADRESARVAMGTAEAALDAA</sequence>
<dbReference type="Proteomes" id="UP000023430">
    <property type="component" value="Unassembled WGS sequence"/>
</dbReference>
<dbReference type="EMBL" id="JAME01000012">
    <property type="protein sequence ID" value="ETX29180.1"/>
    <property type="molecule type" value="Genomic_DNA"/>
</dbReference>
<dbReference type="eggNOG" id="COG0419">
    <property type="taxonomic scope" value="Bacteria"/>
</dbReference>
<keyword evidence="1" id="KW-0175">Coiled coil</keyword>
<evidence type="ECO:0000313" key="3">
    <source>
        <dbReference type="Proteomes" id="UP000023430"/>
    </source>
</evidence>
<protein>
    <recommendedName>
        <fullName evidence="4">Chromosome segregation protein SMC</fullName>
    </recommendedName>
</protein>
<comment type="caution">
    <text evidence="2">The sequence shown here is derived from an EMBL/GenBank/DDBJ whole genome shotgun (WGS) entry which is preliminary data.</text>
</comment>
<feature type="non-terminal residue" evidence="2">
    <location>
        <position position="341"/>
    </location>
</feature>
<dbReference type="InterPro" id="IPR027417">
    <property type="entry name" value="P-loop_NTPase"/>
</dbReference>
<feature type="coiled-coil region" evidence="1">
    <location>
        <begin position="255"/>
        <end position="282"/>
    </location>
</feature>
<dbReference type="Gene3D" id="3.40.50.300">
    <property type="entry name" value="P-loop containing nucleotide triphosphate hydrolases"/>
    <property type="match status" value="1"/>
</dbReference>
<name>X7F8P9_9RHOB</name>
<evidence type="ECO:0000313" key="2">
    <source>
        <dbReference type="EMBL" id="ETX29180.1"/>
    </source>
</evidence>
<keyword evidence="3" id="KW-1185">Reference proteome</keyword>
<dbReference type="PANTHER" id="PTHR41259">
    <property type="entry name" value="DOUBLE-STRAND BREAK REPAIR RAD50 ATPASE, PUTATIVE-RELATED"/>
    <property type="match status" value="1"/>
</dbReference>
<evidence type="ECO:0000256" key="1">
    <source>
        <dbReference type="SAM" id="Coils"/>
    </source>
</evidence>
<dbReference type="RefSeq" id="WP_043769793.1">
    <property type="nucleotide sequence ID" value="NZ_JAME01000012.1"/>
</dbReference>
<accession>X7F8P9</accession>
<evidence type="ECO:0008006" key="4">
    <source>
        <dbReference type="Google" id="ProtNLM"/>
    </source>
</evidence>
<proteinExistence type="predicted"/>
<dbReference type="SUPFAM" id="SSF52540">
    <property type="entry name" value="P-loop containing nucleoside triphosphate hydrolases"/>
    <property type="match status" value="1"/>
</dbReference>
<dbReference type="PANTHER" id="PTHR41259:SF1">
    <property type="entry name" value="DOUBLE-STRAND BREAK REPAIR RAD50 ATPASE, PUTATIVE-RELATED"/>
    <property type="match status" value="1"/>
</dbReference>
<gene>
    <name evidence="2" type="ORF">RISW2_03100</name>
</gene>
<organism evidence="2 3">
    <name type="scientific">Roseivivax isoporae LMG 25204</name>
    <dbReference type="NCBI Taxonomy" id="1449351"/>
    <lineage>
        <taxon>Bacteria</taxon>
        <taxon>Pseudomonadati</taxon>
        <taxon>Pseudomonadota</taxon>
        <taxon>Alphaproteobacteria</taxon>
        <taxon>Rhodobacterales</taxon>
        <taxon>Roseobacteraceae</taxon>
        <taxon>Roseivivax</taxon>
    </lineage>
</organism>
<dbReference type="AlphaFoldDB" id="X7F8P9"/>
<dbReference type="STRING" id="1449351.RISW2_03100"/>
<reference evidence="2 3" key="1">
    <citation type="submission" date="2014-01" db="EMBL/GenBank/DDBJ databases">
        <title>Roseivivax isoporae LMG 25204 Genome Sequencing.</title>
        <authorList>
            <person name="Lai Q."/>
            <person name="Li G."/>
            <person name="Shao Z."/>
        </authorList>
    </citation>
    <scope>NUCLEOTIDE SEQUENCE [LARGE SCALE GENOMIC DNA]</scope>
    <source>
        <strain evidence="2 3">LMG 25204</strain>
    </source>
</reference>